<dbReference type="SMART" id="SM00849">
    <property type="entry name" value="Lactamase_B"/>
    <property type="match status" value="1"/>
</dbReference>
<dbReference type="KEGG" id="nao:Y958_30565"/>
<dbReference type="InterPro" id="IPR011108">
    <property type="entry name" value="RMMBL"/>
</dbReference>
<evidence type="ECO:0000256" key="1">
    <source>
        <dbReference type="ARBA" id="ARBA00022801"/>
    </source>
</evidence>
<dbReference type="GO" id="GO:0016787">
    <property type="term" value="F:hydrolase activity"/>
    <property type="evidence" value="ECO:0007669"/>
    <property type="project" value="UniProtKB-KW"/>
</dbReference>
<dbReference type="InterPro" id="IPR050698">
    <property type="entry name" value="MBL"/>
</dbReference>
<dbReference type="InterPro" id="IPR036866">
    <property type="entry name" value="RibonucZ/Hydroxyglut_hydro"/>
</dbReference>
<proteinExistence type="predicted"/>
<dbReference type="Gene3D" id="3.60.15.10">
    <property type="entry name" value="Ribonuclease Z/Hydroxyacylglutathione hydrolase-like"/>
    <property type="match status" value="1"/>
</dbReference>
<dbReference type="Pfam" id="PF00753">
    <property type="entry name" value="Lactamase_B"/>
    <property type="match status" value="1"/>
</dbReference>
<dbReference type="Pfam" id="PF07521">
    <property type="entry name" value="RMMBL"/>
    <property type="match status" value="1"/>
</dbReference>
<dbReference type="PROSITE" id="PS51257">
    <property type="entry name" value="PROKAR_LIPOPROTEIN"/>
    <property type="match status" value="1"/>
</dbReference>
<dbReference type="InterPro" id="IPR001279">
    <property type="entry name" value="Metallo-B-lactamas"/>
</dbReference>
<feature type="domain" description="Beta-Casp" evidence="3">
    <location>
        <begin position="263"/>
        <end position="382"/>
    </location>
</feature>
<evidence type="ECO:0000259" key="3">
    <source>
        <dbReference type="SMART" id="SM01027"/>
    </source>
</evidence>
<feature type="domain" description="Metallo-beta-lactamase" evidence="2">
    <location>
        <begin position="21"/>
        <end position="247"/>
    </location>
</feature>
<evidence type="ECO:0000313" key="4">
    <source>
        <dbReference type="EMBL" id="ASG25454.1"/>
    </source>
</evidence>
<name>A0A248K4S4_9PROT</name>
<organism evidence="4 5">
    <name type="scientific">Nitrospirillum viridazoti CBAmc</name>
    <dbReference type="NCBI Taxonomy" id="1441467"/>
    <lineage>
        <taxon>Bacteria</taxon>
        <taxon>Pseudomonadati</taxon>
        <taxon>Pseudomonadota</taxon>
        <taxon>Alphaproteobacteria</taxon>
        <taxon>Rhodospirillales</taxon>
        <taxon>Azospirillaceae</taxon>
        <taxon>Nitrospirillum</taxon>
        <taxon>Nitrospirillum viridazoti</taxon>
    </lineage>
</organism>
<sequence length="539" mass="58961">MQRPVPMIPTVTFHGAAGTVTGSCTLIRHDGGALLIDCGLFQGPKTVKELNYRDFPFDPREPATLVLTHAHIDHSGLVPKLCRQGFKGRIHCTGGTRDLLTFMLPDSGFIQESEVQHLNHRNRQRGRAEVQPIYTRKDAEACLDQLEPGEYGVWIDVMPGVRIRFWDAGHLLGSASVEVKVAGDGGEQTLLFSGDLGPGDKPFHGLPEGPSGVDWVFCESTYGGTLRPPMDNEERRRQLGEEVAAALKAGGVLLIPVFAVERTQELLYDLARLMDDGALPRTDIFLDSPLAVNVTEVFRQHLPDINHAAVADPFDRPYFHPITAVENSKRLNRLGGGAIIMAASGMCDAGRIRHHLKNHLWQRNATVLFVGYQAPGTLGRILTQGTSHVRIHGEEVEVHARIRTLDSYSGHADQAALLAWLAARGPIRNGIALMHGETTPRQALADALATRGLSVPVHQPELDETIVLRPGHAERKPADQPRLATVPEQDWHNIYAATILDLAETLRHADSDAQRLALLDRIAALLKPQAPNPAPPATP</sequence>
<dbReference type="PANTHER" id="PTHR11203:SF37">
    <property type="entry name" value="INTEGRATOR COMPLEX SUBUNIT 11"/>
    <property type="match status" value="1"/>
</dbReference>
<dbReference type="CDD" id="cd16295">
    <property type="entry name" value="TTHA0252-CPSF-like_MBL-fold"/>
    <property type="match status" value="1"/>
</dbReference>
<protein>
    <submittedName>
        <fullName evidence="4">MBL fold metallo-hydrolase</fullName>
    </submittedName>
</protein>
<dbReference type="PANTHER" id="PTHR11203">
    <property type="entry name" value="CLEAVAGE AND POLYADENYLATION SPECIFICITY FACTOR FAMILY MEMBER"/>
    <property type="match status" value="1"/>
</dbReference>
<keyword evidence="1 4" id="KW-0378">Hydrolase</keyword>
<evidence type="ECO:0000259" key="2">
    <source>
        <dbReference type="SMART" id="SM00849"/>
    </source>
</evidence>
<dbReference type="EMBL" id="CP022113">
    <property type="protein sequence ID" value="ASG25454.1"/>
    <property type="molecule type" value="Genomic_DNA"/>
</dbReference>
<dbReference type="InterPro" id="IPR022712">
    <property type="entry name" value="Beta_Casp"/>
</dbReference>
<reference evidence="4 5" key="1">
    <citation type="submission" date="2017-06" db="EMBL/GenBank/DDBJ databases">
        <title>Complete genome sequence of Nitrospirillum amazonense strain CBAmC, an endophytic nitrogen-fixing and plant growth-promoting bacterium, isolated from sugarcane.</title>
        <authorList>
            <person name="Schwab S."/>
            <person name="dos Santos Teixeira K.R."/>
            <person name="Simoes Araujo J.L."/>
            <person name="Soares Vidal M."/>
            <person name="Borges de Freitas H.R."/>
            <person name="Rivello Crivelaro A.L."/>
            <person name="Bueno de Camargo Nunes A."/>
            <person name="dos Santos C.M."/>
            <person name="Palmeira da Silva Rosa D."/>
            <person name="da Silva Padilha D."/>
            <person name="da Silva E."/>
            <person name="Araujo Terra L."/>
            <person name="Soares Mendes V."/>
            <person name="Farinelli L."/>
            <person name="Magalhaes Cruz L."/>
            <person name="Baldani J.I."/>
        </authorList>
    </citation>
    <scope>NUCLEOTIDE SEQUENCE [LARGE SCALE GENOMIC DNA]</scope>
    <source>
        <strain evidence="4 5">CBAmC</strain>
    </source>
</reference>
<gene>
    <name evidence="4" type="ORF">Y958_30565</name>
</gene>
<dbReference type="AlphaFoldDB" id="A0A248K4S4"/>
<evidence type="ECO:0000313" key="5">
    <source>
        <dbReference type="Proteomes" id="UP000197153"/>
    </source>
</evidence>
<dbReference type="SUPFAM" id="SSF56281">
    <property type="entry name" value="Metallo-hydrolase/oxidoreductase"/>
    <property type="match status" value="1"/>
</dbReference>
<dbReference type="GO" id="GO:0004521">
    <property type="term" value="F:RNA endonuclease activity"/>
    <property type="evidence" value="ECO:0007669"/>
    <property type="project" value="TreeGrafter"/>
</dbReference>
<keyword evidence="5" id="KW-1185">Reference proteome</keyword>
<dbReference type="Proteomes" id="UP000197153">
    <property type="component" value="Chromosome 4"/>
</dbReference>
<dbReference type="Gene3D" id="3.40.50.10890">
    <property type="match status" value="1"/>
</dbReference>
<accession>A0A248K4S4</accession>
<dbReference type="SMART" id="SM01027">
    <property type="entry name" value="Beta-Casp"/>
    <property type="match status" value="1"/>
</dbReference>
<dbReference type="Pfam" id="PF10996">
    <property type="entry name" value="Beta-Casp"/>
    <property type="match status" value="1"/>
</dbReference>